<dbReference type="EMBL" id="JAWDIP010000003">
    <property type="protein sequence ID" value="MDY0395692.1"/>
    <property type="molecule type" value="Genomic_DNA"/>
</dbReference>
<protein>
    <submittedName>
        <fullName evidence="1">Zinc-binding dehydrogenase</fullName>
    </submittedName>
</protein>
<sequence length="79" mass="9488">MFPPFDLMKLQEKGSIFLTRTNGLPYMKHWMEYQRDFVKWMKNEKLKLKIDHIYPLTEVATAHEAMEARKTSGRVLLKM</sequence>
<accession>A0ABU5CAL5</accession>
<comment type="caution">
    <text evidence="1">The sequence shown here is derived from an EMBL/GenBank/DDBJ whole genome shotgun (WGS) entry which is preliminary data.</text>
</comment>
<reference evidence="1 2" key="1">
    <citation type="submission" date="2023-10" db="EMBL/GenBank/DDBJ databases">
        <title>Virgibacillus halophilus 5B73C genome.</title>
        <authorList>
            <person name="Miliotis G."/>
            <person name="Sengupta P."/>
            <person name="Hameed A."/>
            <person name="Chuvochina M."/>
            <person name="Mcdonagh F."/>
            <person name="Simpson A.C."/>
            <person name="Singh N.K."/>
            <person name="Rekha P.D."/>
            <person name="Raman K."/>
            <person name="Hugenholtz P."/>
            <person name="Venkateswaran K."/>
        </authorList>
    </citation>
    <scope>NUCLEOTIDE SEQUENCE [LARGE SCALE GENOMIC DNA]</scope>
    <source>
        <strain evidence="1 2">5B73C</strain>
    </source>
</reference>
<dbReference type="Pfam" id="PF13602">
    <property type="entry name" value="ADH_zinc_N_2"/>
    <property type="match status" value="1"/>
</dbReference>
<keyword evidence="2" id="KW-1185">Reference proteome</keyword>
<proteinExistence type="predicted"/>
<name>A0ABU5CAL5_9BACI</name>
<evidence type="ECO:0000313" key="2">
    <source>
        <dbReference type="Proteomes" id="UP001281447"/>
    </source>
</evidence>
<organism evidence="1 2">
    <name type="scientific">Tigheibacillus halophilus</name>
    <dbReference type="NCBI Taxonomy" id="361280"/>
    <lineage>
        <taxon>Bacteria</taxon>
        <taxon>Bacillati</taxon>
        <taxon>Bacillota</taxon>
        <taxon>Bacilli</taxon>
        <taxon>Bacillales</taxon>
        <taxon>Bacillaceae</taxon>
        <taxon>Tigheibacillus</taxon>
    </lineage>
</organism>
<dbReference type="Gene3D" id="3.40.50.720">
    <property type="entry name" value="NAD(P)-binding Rossmann-like Domain"/>
    <property type="match status" value="1"/>
</dbReference>
<dbReference type="Proteomes" id="UP001281447">
    <property type="component" value="Unassembled WGS sequence"/>
</dbReference>
<gene>
    <name evidence="1" type="ORF">RWE15_16295</name>
</gene>
<dbReference type="Gene3D" id="3.90.180.10">
    <property type="entry name" value="Medium-chain alcohol dehydrogenases, catalytic domain"/>
    <property type="match status" value="1"/>
</dbReference>
<evidence type="ECO:0000313" key="1">
    <source>
        <dbReference type="EMBL" id="MDY0395692.1"/>
    </source>
</evidence>